<gene>
    <name evidence="1" type="ORF">VLY81_09655</name>
</gene>
<proteinExistence type="predicted"/>
<dbReference type="PANTHER" id="PTHR37029">
    <property type="entry name" value="SSR1768 PROTEIN"/>
    <property type="match status" value="1"/>
</dbReference>
<evidence type="ECO:0000313" key="2">
    <source>
        <dbReference type="Proteomes" id="UP001333102"/>
    </source>
</evidence>
<dbReference type="InterPro" id="IPR019270">
    <property type="entry name" value="DUF2283"/>
</dbReference>
<dbReference type="Proteomes" id="UP001333102">
    <property type="component" value="Chromosome"/>
</dbReference>
<accession>A0ABZ1BME4</accession>
<sequence>MRVTYDARTDTLTIILRDAPVSESDEDKPGVILDYDADGNLVGLEILDASRRVSEPRSIQYQTT</sequence>
<dbReference type="PANTHER" id="PTHR37029:SF1">
    <property type="entry name" value="SSR1768 PROTEIN"/>
    <property type="match status" value="1"/>
</dbReference>
<protein>
    <submittedName>
        <fullName evidence="1">DUF2283 domain-containing protein</fullName>
    </submittedName>
</protein>
<name>A0ABZ1BME4_9FIRM</name>
<organism evidence="1 2">
    <name type="scientific">Geochorda subterranea</name>
    <dbReference type="NCBI Taxonomy" id="3109564"/>
    <lineage>
        <taxon>Bacteria</taxon>
        <taxon>Bacillati</taxon>
        <taxon>Bacillota</taxon>
        <taxon>Limnochordia</taxon>
        <taxon>Limnochordales</taxon>
        <taxon>Geochordaceae</taxon>
        <taxon>Geochorda</taxon>
    </lineage>
</organism>
<dbReference type="EMBL" id="CP141614">
    <property type="protein sequence ID" value="WRP13703.1"/>
    <property type="molecule type" value="Genomic_DNA"/>
</dbReference>
<dbReference type="RefSeq" id="WP_324667948.1">
    <property type="nucleotide sequence ID" value="NZ_CP141614.1"/>
</dbReference>
<dbReference type="Pfam" id="PF10049">
    <property type="entry name" value="DUF2283"/>
    <property type="match status" value="1"/>
</dbReference>
<reference evidence="2" key="1">
    <citation type="submission" date="2023-12" db="EMBL/GenBank/DDBJ databases">
        <title>Novel isolates from deep terrestrial aquifers shed light on the physiology and ecology of the class Limnochordia.</title>
        <authorList>
            <person name="Karnachuk O.V."/>
            <person name="Lukina A.P."/>
            <person name="Avakyan M.R."/>
            <person name="Kadnikov V."/>
            <person name="Begmatov S."/>
            <person name="Beletsky A.V."/>
            <person name="Mardanov A.V."/>
            <person name="Ravin N.V."/>
        </authorList>
    </citation>
    <scope>NUCLEOTIDE SEQUENCE [LARGE SCALE GENOMIC DNA]</scope>
    <source>
        <strain evidence="2">LN</strain>
    </source>
</reference>
<keyword evidence="2" id="KW-1185">Reference proteome</keyword>
<evidence type="ECO:0000313" key="1">
    <source>
        <dbReference type="EMBL" id="WRP13703.1"/>
    </source>
</evidence>